<dbReference type="InterPro" id="IPR002745">
    <property type="entry name" value="Ptrans_KptA/Tpt1"/>
</dbReference>
<comment type="caution">
    <text evidence="5">The sequence shown here is derived from an EMBL/GenBank/DDBJ whole genome shotgun (WGS) entry which is preliminary data.</text>
</comment>
<dbReference type="PANTHER" id="PTHR12684:SF2">
    <property type="entry name" value="TRNA 2'-PHOSPHOTRANSFERASE 1"/>
    <property type="match status" value="1"/>
</dbReference>
<dbReference type="GO" id="GO:0000215">
    <property type="term" value="F:tRNA 2'-phosphotransferase activity"/>
    <property type="evidence" value="ECO:0007669"/>
    <property type="project" value="UniProtKB-EC"/>
</dbReference>
<reference evidence="6" key="1">
    <citation type="submission" date="2016-06" db="EMBL/GenBank/DDBJ databases">
        <title>Parallel loss of symbiosis genes in relatives of nitrogen-fixing non-legume Parasponia.</title>
        <authorList>
            <person name="Van Velzen R."/>
            <person name="Holmer R."/>
            <person name="Bu F."/>
            <person name="Rutten L."/>
            <person name="Van Zeijl A."/>
            <person name="Liu W."/>
            <person name="Santuari L."/>
            <person name="Cao Q."/>
            <person name="Sharma T."/>
            <person name="Shen D."/>
            <person name="Roswanjaya Y."/>
            <person name="Wardhani T."/>
            <person name="Kalhor M.S."/>
            <person name="Jansen J."/>
            <person name="Van den Hoogen J."/>
            <person name="Gungor B."/>
            <person name="Hartog M."/>
            <person name="Hontelez J."/>
            <person name="Verver J."/>
            <person name="Yang W.-C."/>
            <person name="Schijlen E."/>
            <person name="Repin R."/>
            <person name="Schilthuizen M."/>
            <person name="Schranz E."/>
            <person name="Heidstra R."/>
            <person name="Miyata K."/>
            <person name="Fedorova E."/>
            <person name="Kohlen W."/>
            <person name="Bisseling T."/>
            <person name="Smit S."/>
            <person name="Geurts R."/>
        </authorList>
    </citation>
    <scope>NUCLEOTIDE SEQUENCE [LARGE SCALE GENOMIC DNA]</scope>
    <source>
        <strain evidence="6">cv. RG33-2</strain>
    </source>
</reference>
<gene>
    <name evidence="5" type="ORF">TorRG33x02_179080</name>
</gene>
<dbReference type="PANTHER" id="PTHR12684">
    <property type="entry name" value="PUTATIVE PHOSPHOTRANSFERASE"/>
    <property type="match status" value="1"/>
</dbReference>
<name>A0A2P5ELE5_TREOI</name>
<evidence type="ECO:0000313" key="5">
    <source>
        <dbReference type="EMBL" id="PON86342.1"/>
    </source>
</evidence>
<dbReference type="OrthoDB" id="1740941at2759"/>
<dbReference type="EC" id="2.7.1.160" evidence="2"/>
<comment type="catalytic activity">
    <reaction evidence="3">
        <text>2'-phospho-[ligated tRNA] + NAD(+) = mature tRNA + ADP-alpha-D-ribose 1'',2''-cyclic phosphate + nicotinamide</text>
        <dbReference type="Rhea" id="RHEA:23324"/>
        <dbReference type="Rhea" id="RHEA-COMP:11106"/>
        <dbReference type="Rhea" id="RHEA-COMP:11107"/>
        <dbReference type="ChEBI" id="CHEBI:17154"/>
        <dbReference type="ChEBI" id="CHEBI:57540"/>
        <dbReference type="ChEBI" id="CHEBI:76596"/>
        <dbReference type="ChEBI" id="CHEBI:82883"/>
        <dbReference type="ChEBI" id="CHEBI:85027"/>
        <dbReference type="EC" id="2.7.1.160"/>
    </reaction>
</comment>
<evidence type="ECO:0000256" key="4">
    <source>
        <dbReference type="SAM" id="MobiDB-lite"/>
    </source>
</evidence>
<accession>A0A2P5ELE5</accession>
<dbReference type="SUPFAM" id="SSF56399">
    <property type="entry name" value="ADP-ribosylation"/>
    <property type="match status" value="1"/>
</dbReference>
<dbReference type="Proteomes" id="UP000237000">
    <property type="component" value="Unassembled WGS sequence"/>
</dbReference>
<keyword evidence="5" id="KW-0808">Transferase</keyword>
<dbReference type="InterPro" id="IPR042080">
    <property type="entry name" value="RNA_2'-PTrans_N"/>
</dbReference>
<dbReference type="AlphaFoldDB" id="A0A2P5ELE5"/>
<feature type="region of interest" description="Disordered" evidence="4">
    <location>
        <begin position="1"/>
        <end position="30"/>
    </location>
</feature>
<dbReference type="Pfam" id="PF01885">
    <property type="entry name" value="PTS_2-RNA"/>
    <property type="match status" value="1"/>
</dbReference>
<organism evidence="5 6">
    <name type="scientific">Trema orientale</name>
    <name type="common">Charcoal tree</name>
    <name type="synonym">Celtis orientalis</name>
    <dbReference type="NCBI Taxonomy" id="63057"/>
    <lineage>
        <taxon>Eukaryota</taxon>
        <taxon>Viridiplantae</taxon>
        <taxon>Streptophyta</taxon>
        <taxon>Embryophyta</taxon>
        <taxon>Tracheophyta</taxon>
        <taxon>Spermatophyta</taxon>
        <taxon>Magnoliopsida</taxon>
        <taxon>eudicotyledons</taxon>
        <taxon>Gunneridae</taxon>
        <taxon>Pentapetalae</taxon>
        <taxon>rosids</taxon>
        <taxon>fabids</taxon>
        <taxon>Rosales</taxon>
        <taxon>Cannabaceae</taxon>
        <taxon>Trema</taxon>
    </lineage>
</organism>
<sequence>MSLHSLKDPPVPVCPIASAHGGGGGGSGGKDKIDALGRLMTRILRHMASELNMSMRSDGFVKLSDLLQLSYEDICSYPFKIAYV</sequence>
<dbReference type="EMBL" id="JXTC01000134">
    <property type="protein sequence ID" value="PON86342.1"/>
    <property type="molecule type" value="Genomic_DNA"/>
</dbReference>
<evidence type="ECO:0000256" key="3">
    <source>
        <dbReference type="ARBA" id="ARBA00047949"/>
    </source>
</evidence>
<evidence type="ECO:0000313" key="6">
    <source>
        <dbReference type="Proteomes" id="UP000237000"/>
    </source>
</evidence>
<proteinExistence type="predicted"/>
<comment type="function">
    <text evidence="1">Catalyzes the last step of tRNA splicing, the transfer of the splice junction 2'-phosphate from ligated tRNA to NAD to produce ADP-ribose 1''-2'' cyclic phosphate.</text>
</comment>
<evidence type="ECO:0000256" key="2">
    <source>
        <dbReference type="ARBA" id="ARBA00012007"/>
    </source>
</evidence>
<dbReference type="STRING" id="63057.A0A2P5ELE5"/>
<dbReference type="Gene3D" id="1.10.10.970">
    <property type="entry name" value="RNA 2'-phosphotransferase, Tpt1/KptA family, N-terminal domain"/>
    <property type="match status" value="1"/>
</dbReference>
<protein>
    <recommendedName>
        <fullName evidence="2">2'-phosphotransferase</fullName>
        <ecNumber evidence="2">2.7.1.160</ecNumber>
    </recommendedName>
</protein>
<evidence type="ECO:0000256" key="1">
    <source>
        <dbReference type="ARBA" id="ARBA00003343"/>
    </source>
</evidence>
<dbReference type="InParanoid" id="A0A2P5ELE5"/>
<keyword evidence="6" id="KW-1185">Reference proteome</keyword>
<dbReference type="GO" id="GO:0006388">
    <property type="term" value="P:tRNA splicing, via endonucleolytic cleavage and ligation"/>
    <property type="evidence" value="ECO:0007669"/>
    <property type="project" value="TreeGrafter"/>
</dbReference>